<feature type="signal peptide" evidence="2">
    <location>
        <begin position="1"/>
        <end position="27"/>
    </location>
</feature>
<accession>A0A9D8KDT8</accession>
<evidence type="ECO:0000313" key="4">
    <source>
        <dbReference type="Proteomes" id="UP000809273"/>
    </source>
</evidence>
<dbReference type="Proteomes" id="UP000809273">
    <property type="component" value="Unassembled WGS sequence"/>
</dbReference>
<keyword evidence="1" id="KW-0472">Membrane</keyword>
<reference evidence="3" key="2">
    <citation type="submission" date="2021-01" db="EMBL/GenBank/DDBJ databases">
        <authorList>
            <person name="Hahn C.R."/>
            <person name="Youssef N.H."/>
            <person name="Elshahed M."/>
        </authorList>
    </citation>
    <scope>NUCLEOTIDE SEQUENCE</scope>
    <source>
        <strain evidence="3">Zod_Metabat.24</strain>
    </source>
</reference>
<reference evidence="3" key="1">
    <citation type="journal article" date="2021" name="Environ. Microbiol.">
        <title>Genomic characterization of three novel Desulfobacterota classes expand the metabolic and phylogenetic diversity of the phylum.</title>
        <authorList>
            <person name="Murphy C.L."/>
            <person name="Biggerstaff J."/>
            <person name="Eichhorn A."/>
            <person name="Ewing E."/>
            <person name="Shahan R."/>
            <person name="Soriano D."/>
            <person name="Stewart S."/>
            <person name="VanMol K."/>
            <person name="Walker R."/>
            <person name="Walters P."/>
            <person name="Elshahed M.S."/>
            <person name="Youssef N.H."/>
        </authorList>
    </citation>
    <scope>NUCLEOTIDE SEQUENCE</scope>
    <source>
        <strain evidence="3">Zod_Metabat.24</strain>
    </source>
</reference>
<protein>
    <submittedName>
        <fullName evidence="3">Uncharacterized protein</fullName>
    </submittedName>
</protein>
<feature type="transmembrane region" description="Helical" evidence="1">
    <location>
        <begin position="71"/>
        <end position="104"/>
    </location>
</feature>
<gene>
    <name evidence="3" type="ORF">JW984_05550</name>
</gene>
<comment type="caution">
    <text evidence="3">The sequence shown here is derived from an EMBL/GenBank/DDBJ whole genome shotgun (WGS) entry which is preliminary data.</text>
</comment>
<keyword evidence="2" id="KW-0732">Signal</keyword>
<sequence>MRIFKTAFAVFLFTPLFMLLQATSAFANQPPGPQTILATVIILPVMALFTLLGGGYAIMKLQREKPKKWRLLPILAAVLAVIISTINIGLGVLVVIIFGVIAIARGLRMIFWGTRRLLSKSVPEYLKGAVHWRLLTSGLLLILITLFVSGMGLALASRWPADGYKEMKLKEFTAYHIAYSRLHNTEDGRPLYPKVAKDSDVYKDFFSFNQDIRLEYDDDGEHFTIYMLANNLPIFPYNYMTSVGTYRADESGKIRMISTHRRDEICPADAPVVMEVGEEEIDEAAERWFK</sequence>
<keyword evidence="1" id="KW-1133">Transmembrane helix</keyword>
<evidence type="ECO:0000256" key="2">
    <source>
        <dbReference type="SAM" id="SignalP"/>
    </source>
</evidence>
<evidence type="ECO:0000313" key="3">
    <source>
        <dbReference type="EMBL" id="MBN1572647.1"/>
    </source>
</evidence>
<feature type="transmembrane region" description="Helical" evidence="1">
    <location>
        <begin position="134"/>
        <end position="156"/>
    </location>
</feature>
<keyword evidence="1" id="KW-0812">Transmembrane</keyword>
<organism evidence="3 4">
    <name type="scientific">Candidatus Zymogenus saltonus</name>
    <dbReference type="NCBI Taxonomy" id="2844893"/>
    <lineage>
        <taxon>Bacteria</taxon>
        <taxon>Deltaproteobacteria</taxon>
        <taxon>Candidatus Zymogenia</taxon>
        <taxon>Candidatus Zymogeniales</taxon>
        <taxon>Candidatus Zymogenaceae</taxon>
        <taxon>Candidatus Zymogenus</taxon>
    </lineage>
</organism>
<dbReference type="AlphaFoldDB" id="A0A9D8KDT8"/>
<proteinExistence type="predicted"/>
<name>A0A9D8KDT8_9DELT</name>
<evidence type="ECO:0000256" key="1">
    <source>
        <dbReference type="SAM" id="Phobius"/>
    </source>
</evidence>
<dbReference type="EMBL" id="JAFGIX010000027">
    <property type="protein sequence ID" value="MBN1572647.1"/>
    <property type="molecule type" value="Genomic_DNA"/>
</dbReference>
<feature type="chain" id="PRO_5038889556" evidence="2">
    <location>
        <begin position="28"/>
        <end position="290"/>
    </location>
</feature>
<feature type="transmembrane region" description="Helical" evidence="1">
    <location>
        <begin position="37"/>
        <end position="59"/>
    </location>
</feature>